<organism evidence="1 2">
    <name type="scientific">Hygrophoropsis aurantiaca</name>
    <dbReference type="NCBI Taxonomy" id="72124"/>
    <lineage>
        <taxon>Eukaryota</taxon>
        <taxon>Fungi</taxon>
        <taxon>Dikarya</taxon>
        <taxon>Basidiomycota</taxon>
        <taxon>Agaricomycotina</taxon>
        <taxon>Agaricomycetes</taxon>
        <taxon>Agaricomycetidae</taxon>
        <taxon>Boletales</taxon>
        <taxon>Coniophorineae</taxon>
        <taxon>Hygrophoropsidaceae</taxon>
        <taxon>Hygrophoropsis</taxon>
    </lineage>
</organism>
<dbReference type="Proteomes" id="UP000790377">
    <property type="component" value="Unassembled WGS sequence"/>
</dbReference>
<reference evidence="1" key="1">
    <citation type="journal article" date="2021" name="New Phytol.">
        <title>Evolutionary innovations through gain and loss of genes in the ectomycorrhizal Boletales.</title>
        <authorList>
            <person name="Wu G."/>
            <person name="Miyauchi S."/>
            <person name="Morin E."/>
            <person name="Kuo A."/>
            <person name="Drula E."/>
            <person name="Varga T."/>
            <person name="Kohler A."/>
            <person name="Feng B."/>
            <person name="Cao Y."/>
            <person name="Lipzen A."/>
            <person name="Daum C."/>
            <person name="Hundley H."/>
            <person name="Pangilinan J."/>
            <person name="Johnson J."/>
            <person name="Barry K."/>
            <person name="LaButti K."/>
            <person name="Ng V."/>
            <person name="Ahrendt S."/>
            <person name="Min B."/>
            <person name="Choi I.G."/>
            <person name="Park H."/>
            <person name="Plett J.M."/>
            <person name="Magnuson J."/>
            <person name="Spatafora J.W."/>
            <person name="Nagy L.G."/>
            <person name="Henrissat B."/>
            <person name="Grigoriev I.V."/>
            <person name="Yang Z.L."/>
            <person name="Xu J."/>
            <person name="Martin F.M."/>
        </authorList>
    </citation>
    <scope>NUCLEOTIDE SEQUENCE</scope>
    <source>
        <strain evidence="1">ATCC 28755</strain>
    </source>
</reference>
<protein>
    <submittedName>
        <fullName evidence="1">Uncharacterized protein</fullName>
    </submittedName>
</protein>
<name>A0ACB8A5L8_9AGAM</name>
<evidence type="ECO:0000313" key="1">
    <source>
        <dbReference type="EMBL" id="KAH7908751.1"/>
    </source>
</evidence>
<comment type="caution">
    <text evidence="1">The sequence shown here is derived from an EMBL/GenBank/DDBJ whole genome shotgun (WGS) entry which is preliminary data.</text>
</comment>
<sequence length="324" mass="36072">MDVANSTTGIDLSSTWDGLFWSFLLATVLSGITIVQGWIYINNCDTDPWSLRILVVGLILADFVTTALDLHILHFSLIENFGDLGPLGDITLTAASEFTLTMVIVYIVQLFFASRVYFFNKHRPWLAIAIVLSGTAALTFGLMAAAQMYRHRLMSYLDTRGNEILFGLNGGFAALADVGITVSLTWTLASSKRGIKQTDTVLQKLLLYIVSRGLLVSITQVLFLVIFLTGPGTVRWAPFHFMASKLYVITMVAMLNARNMLRDIQNGDFISTSSFFTPSQAGRDRVPTQVFVHKTIESSRSQESSSQEQFSDDRFYPRAHSPLR</sequence>
<keyword evidence="2" id="KW-1185">Reference proteome</keyword>
<dbReference type="EMBL" id="MU267800">
    <property type="protein sequence ID" value="KAH7908751.1"/>
    <property type="molecule type" value="Genomic_DNA"/>
</dbReference>
<accession>A0ACB8A5L8</accession>
<evidence type="ECO:0000313" key="2">
    <source>
        <dbReference type="Proteomes" id="UP000790377"/>
    </source>
</evidence>
<gene>
    <name evidence="1" type="ORF">BJ138DRAFT_1156935</name>
</gene>
<proteinExistence type="predicted"/>